<keyword evidence="2" id="KW-1133">Transmembrane helix</keyword>
<evidence type="ECO:0000313" key="3">
    <source>
        <dbReference type="EMBL" id="CAI3979631.1"/>
    </source>
</evidence>
<proteinExistence type="predicted"/>
<gene>
    <name evidence="3" type="ORF">C1SCF055_LOCUS7568</name>
</gene>
<feature type="transmembrane region" description="Helical" evidence="2">
    <location>
        <begin position="41"/>
        <end position="64"/>
    </location>
</feature>
<protein>
    <submittedName>
        <fullName evidence="3">Uncharacterized protein</fullName>
    </submittedName>
</protein>
<keyword evidence="5" id="KW-1185">Reference proteome</keyword>
<dbReference type="EMBL" id="CAMXCT010000502">
    <property type="protein sequence ID" value="CAI3979631.1"/>
    <property type="molecule type" value="Genomic_DNA"/>
</dbReference>
<feature type="region of interest" description="Disordered" evidence="1">
    <location>
        <begin position="1"/>
        <end position="33"/>
    </location>
</feature>
<reference evidence="3" key="1">
    <citation type="submission" date="2022-10" db="EMBL/GenBank/DDBJ databases">
        <authorList>
            <person name="Chen Y."/>
            <person name="Dougan E. K."/>
            <person name="Chan C."/>
            <person name="Rhodes N."/>
            <person name="Thang M."/>
        </authorList>
    </citation>
    <scope>NUCLEOTIDE SEQUENCE</scope>
</reference>
<reference evidence="4" key="2">
    <citation type="submission" date="2024-04" db="EMBL/GenBank/DDBJ databases">
        <authorList>
            <person name="Chen Y."/>
            <person name="Shah S."/>
            <person name="Dougan E. K."/>
            <person name="Thang M."/>
            <person name="Chan C."/>
        </authorList>
    </citation>
    <scope>NUCLEOTIDE SEQUENCE [LARGE SCALE GENOMIC DNA]</scope>
</reference>
<dbReference type="Proteomes" id="UP001152797">
    <property type="component" value="Unassembled WGS sequence"/>
</dbReference>
<evidence type="ECO:0000256" key="2">
    <source>
        <dbReference type="SAM" id="Phobius"/>
    </source>
</evidence>
<accession>A0A9P1BWV5</accession>
<sequence length="286" mass="32775">MSGYEPVNVSDGEPFDGPRGPGSPASPGSGRRHEPSIKVKVMGSLMCFCCLIFLYLGAEIAAWARQASCNFELGDLDVTWNTVIPSKTMTQMDVGIFTVLWLQVDVYDENSTNAPMIGSWSNLDLLFGMVEKYAYVQANGPTVLEAWQPWGIYFGQRYHVWTCSSLRREYYIEEDWWARPWFSFNSQQIFNIREMPSGRLVAKSQHRKNDAWSWNAHWTATVESLAGEAIATLRQEASNPLWFFGNFQKWWVDNERPDLLPNEVVSFLAAVYDIDKAKENKRKSKR</sequence>
<dbReference type="AlphaFoldDB" id="A0A9P1BWV5"/>
<keyword evidence="2" id="KW-0472">Membrane</keyword>
<comment type="caution">
    <text evidence="3">The sequence shown here is derived from an EMBL/GenBank/DDBJ whole genome shotgun (WGS) entry which is preliminary data.</text>
</comment>
<evidence type="ECO:0000313" key="5">
    <source>
        <dbReference type="Proteomes" id="UP001152797"/>
    </source>
</evidence>
<organism evidence="3">
    <name type="scientific">Cladocopium goreaui</name>
    <dbReference type="NCBI Taxonomy" id="2562237"/>
    <lineage>
        <taxon>Eukaryota</taxon>
        <taxon>Sar</taxon>
        <taxon>Alveolata</taxon>
        <taxon>Dinophyceae</taxon>
        <taxon>Suessiales</taxon>
        <taxon>Symbiodiniaceae</taxon>
        <taxon>Cladocopium</taxon>
    </lineage>
</organism>
<keyword evidence="2" id="KW-0812">Transmembrane</keyword>
<dbReference type="EMBL" id="CAMXCT030000502">
    <property type="protein sequence ID" value="CAL4766943.1"/>
    <property type="molecule type" value="Genomic_DNA"/>
</dbReference>
<evidence type="ECO:0000313" key="4">
    <source>
        <dbReference type="EMBL" id="CAL1133006.1"/>
    </source>
</evidence>
<dbReference type="EMBL" id="CAMXCT020000502">
    <property type="protein sequence ID" value="CAL1133006.1"/>
    <property type="molecule type" value="Genomic_DNA"/>
</dbReference>
<name>A0A9P1BWV5_9DINO</name>
<evidence type="ECO:0000256" key="1">
    <source>
        <dbReference type="SAM" id="MobiDB-lite"/>
    </source>
</evidence>
<dbReference type="OrthoDB" id="457318at2759"/>